<feature type="transmembrane region" description="Helical" evidence="8">
    <location>
        <begin position="186"/>
        <end position="210"/>
    </location>
</feature>
<sequence>MQQSKTGIFTNTTASVMHFMTITIFTISTIYAVVENVFLSPSKLHAIFQKFIKIDEYFAQIHNSTIVEHKYYILKLILQHVIIFSIIIFNIIWFELLEGNRIIKISYLQIYAQYHTFVTFLLITNCFAELRNRFRSTNSTLTGIFGGDLNGSFNMSMKISKNIEILTMIYGILTEITDLFNDLFGWQILAIFIYTLIGLLTSLNFIALFVPRCEEIVSDYDINTGFFIVVVLDFTIFAIINNYILAKLADSIYEEAKQTSLICYKILQETPSKHILSDEQEIRGHLSFLAQEATLRSTKISAAGFFEVDYTMVFLLFTSVTTYIVVLIQFNM</sequence>
<comment type="subcellular location">
    <subcellularLocation>
        <location evidence="1 8">Cell membrane</location>
        <topology evidence="1 8">Multi-pass membrane protein</topology>
    </subcellularLocation>
</comment>
<dbReference type="Pfam" id="PF08395">
    <property type="entry name" value="7tm_7"/>
    <property type="match status" value="1"/>
</dbReference>
<dbReference type="GO" id="GO:0005886">
    <property type="term" value="C:plasma membrane"/>
    <property type="evidence" value="ECO:0007669"/>
    <property type="project" value="UniProtKB-SubCell"/>
</dbReference>
<dbReference type="Proteomes" id="UP001458880">
    <property type="component" value="Unassembled WGS sequence"/>
</dbReference>
<dbReference type="GO" id="GO:0007635">
    <property type="term" value="P:chemosensory behavior"/>
    <property type="evidence" value="ECO:0007669"/>
    <property type="project" value="TreeGrafter"/>
</dbReference>
<evidence type="ECO:0000313" key="10">
    <source>
        <dbReference type="Proteomes" id="UP001458880"/>
    </source>
</evidence>
<feature type="transmembrane region" description="Helical" evidence="8">
    <location>
        <begin position="106"/>
        <end position="128"/>
    </location>
</feature>
<keyword evidence="7 8" id="KW-0807">Transducer</keyword>
<proteinExistence type="inferred from homology"/>
<keyword evidence="2 8" id="KW-1003">Cell membrane</keyword>
<protein>
    <recommendedName>
        <fullName evidence="8">Gustatory receptor</fullName>
    </recommendedName>
</protein>
<evidence type="ECO:0000256" key="8">
    <source>
        <dbReference type="RuleBase" id="RU363108"/>
    </source>
</evidence>
<evidence type="ECO:0000256" key="6">
    <source>
        <dbReference type="ARBA" id="ARBA00023170"/>
    </source>
</evidence>
<dbReference type="PANTHER" id="PTHR21143:SF104">
    <property type="entry name" value="GUSTATORY RECEPTOR 8A-RELATED"/>
    <property type="match status" value="1"/>
</dbReference>
<evidence type="ECO:0000256" key="2">
    <source>
        <dbReference type="ARBA" id="ARBA00022475"/>
    </source>
</evidence>
<comment type="caution">
    <text evidence="8">Lacks conserved residue(s) required for the propagation of feature annotation.</text>
</comment>
<keyword evidence="4 8" id="KW-1133">Transmembrane helix</keyword>
<evidence type="ECO:0000313" key="9">
    <source>
        <dbReference type="EMBL" id="KAK9710413.1"/>
    </source>
</evidence>
<dbReference type="GO" id="GO:0050909">
    <property type="term" value="P:sensory perception of taste"/>
    <property type="evidence" value="ECO:0007669"/>
    <property type="project" value="InterPro"/>
</dbReference>
<dbReference type="AlphaFoldDB" id="A0AAW1JZ62"/>
<dbReference type="InterPro" id="IPR013604">
    <property type="entry name" value="7TM_chemorcpt"/>
</dbReference>
<name>A0AAW1JZ62_POPJA</name>
<feature type="transmembrane region" description="Helical" evidence="8">
    <location>
        <begin position="16"/>
        <end position="34"/>
    </location>
</feature>
<comment type="similarity">
    <text evidence="8">Belongs to the insect chemoreceptor superfamily. Gustatory receptor (GR) family.</text>
</comment>
<dbReference type="GO" id="GO:0030424">
    <property type="term" value="C:axon"/>
    <property type="evidence" value="ECO:0007669"/>
    <property type="project" value="TreeGrafter"/>
</dbReference>
<evidence type="ECO:0000256" key="5">
    <source>
        <dbReference type="ARBA" id="ARBA00023136"/>
    </source>
</evidence>
<keyword evidence="10" id="KW-1185">Reference proteome</keyword>
<comment type="function">
    <text evidence="8">Gustatory receptor which mediates acceptance or avoidance behavior, depending on its substrates.</text>
</comment>
<keyword evidence="6 8" id="KW-0675">Receptor</keyword>
<dbReference type="GO" id="GO:0008049">
    <property type="term" value="P:male courtship behavior"/>
    <property type="evidence" value="ECO:0007669"/>
    <property type="project" value="TreeGrafter"/>
</dbReference>
<reference evidence="9 10" key="1">
    <citation type="journal article" date="2024" name="BMC Genomics">
        <title>De novo assembly and annotation of Popillia japonica's genome with initial clues to its potential as an invasive pest.</title>
        <authorList>
            <person name="Cucini C."/>
            <person name="Boschi S."/>
            <person name="Funari R."/>
            <person name="Cardaioli E."/>
            <person name="Iannotti N."/>
            <person name="Marturano G."/>
            <person name="Paoli F."/>
            <person name="Bruttini M."/>
            <person name="Carapelli A."/>
            <person name="Frati F."/>
            <person name="Nardi F."/>
        </authorList>
    </citation>
    <scope>NUCLEOTIDE SEQUENCE [LARGE SCALE GENOMIC DNA]</scope>
    <source>
        <strain evidence="9">DMR45628</strain>
    </source>
</reference>
<gene>
    <name evidence="9" type="ORF">QE152_g26022</name>
</gene>
<evidence type="ECO:0000256" key="3">
    <source>
        <dbReference type="ARBA" id="ARBA00022692"/>
    </source>
</evidence>
<dbReference type="PANTHER" id="PTHR21143">
    <property type="entry name" value="INVERTEBRATE GUSTATORY RECEPTOR"/>
    <property type="match status" value="1"/>
</dbReference>
<comment type="caution">
    <text evidence="9">The sequence shown here is derived from an EMBL/GenBank/DDBJ whole genome shotgun (WGS) entry which is preliminary data.</text>
</comment>
<feature type="transmembrane region" description="Helical" evidence="8">
    <location>
        <begin position="310"/>
        <end position="330"/>
    </location>
</feature>
<dbReference type="EMBL" id="JASPKY010000293">
    <property type="protein sequence ID" value="KAK9710413.1"/>
    <property type="molecule type" value="Genomic_DNA"/>
</dbReference>
<feature type="transmembrane region" description="Helical" evidence="8">
    <location>
        <begin position="72"/>
        <end position="94"/>
    </location>
</feature>
<dbReference type="GO" id="GO:0007165">
    <property type="term" value="P:signal transduction"/>
    <property type="evidence" value="ECO:0007669"/>
    <property type="project" value="UniProtKB-KW"/>
</dbReference>
<evidence type="ECO:0000256" key="4">
    <source>
        <dbReference type="ARBA" id="ARBA00022989"/>
    </source>
</evidence>
<organism evidence="9 10">
    <name type="scientific">Popillia japonica</name>
    <name type="common">Japanese beetle</name>
    <dbReference type="NCBI Taxonomy" id="7064"/>
    <lineage>
        <taxon>Eukaryota</taxon>
        <taxon>Metazoa</taxon>
        <taxon>Ecdysozoa</taxon>
        <taxon>Arthropoda</taxon>
        <taxon>Hexapoda</taxon>
        <taxon>Insecta</taxon>
        <taxon>Pterygota</taxon>
        <taxon>Neoptera</taxon>
        <taxon>Endopterygota</taxon>
        <taxon>Coleoptera</taxon>
        <taxon>Polyphaga</taxon>
        <taxon>Scarabaeiformia</taxon>
        <taxon>Scarabaeidae</taxon>
        <taxon>Rutelinae</taxon>
        <taxon>Popillia</taxon>
    </lineage>
</organism>
<accession>A0AAW1JZ62</accession>
<evidence type="ECO:0000256" key="1">
    <source>
        <dbReference type="ARBA" id="ARBA00004651"/>
    </source>
</evidence>
<keyword evidence="5 8" id="KW-0472">Membrane</keyword>
<keyword evidence="3 8" id="KW-0812">Transmembrane</keyword>
<dbReference type="GO" id="GO:0043025">
    <property type="term" value="C:neuronal cell body"/>
    <property type="evidence" value="ECO:0007669"/>
    <property type="project" value="TreeGrafter"/>
</dbReference>
<feature type="transmembrane region" description="Helical" evidence="8">
    <location>
        <begin position="222"/>
        <end position="244"/>
    </location>
</feature>
<evidence type="ECO:0000256" key="7">
    <source>
        <dbReference type="ARBA" id="ARBA00023224"/>
    </source>
</evidence>
<dbReference type="GO" id="GO:0030425">
    <property type="term" value="C:dendrite"/>
    <property type="evidence" value="ECO:0007669"/>
    <property type="project" value="TreeGrafter"/>
</dbReference>